<sequence length="168" mass="19446">MLFKEEHIKAILREEKTQTRRAWKKPMAKVGGIYKIKRQMLSKDDFGKIRCTGLRKERLGDISEEDAMKEGGYTVKEYINVFDRINKKHGGWNPELVVDVIDFELIKSNLKPGDIVKMIDCTESELPKYKDKQFKVRSEPWFVGHGKEVVLIEGITGGFLVDCLEKII</sequence>
<dbReference type="Pfam" id="PF04266">
    <property type="entry name" value="ASCH"/>
    <property type="match status" value="1"/>
</dbReference>
<keyword evidence="3" id="KW-1185">Reference proteome</keyword>
<comment type="caution">
    <text evidence="2">The sequence shown here is derived from an EMBL/GenBank/DDBJ whole genome shotgun (WGS) entry which is preliminary data.</text>
</comment>
<dbReference type="OrthoDB" id="359403at2157"/>
<gene>
    <name evidence="2" type="ORF">ASJ80_08340</name>
</gene>
<accession>A0A2A2H8E8</accession>
<dbReference type="EMBL" id="LMVM01000002">
    <property type="protein sequence ID" value="PAV05731.1"/>
    <property type="molecule type" value="Genomic_DNA"/>
</dbReference>
<dbReference type="AlphaFoldDB" id="A0A2A2H8E8"/>
<dbReference type="Proteomes" id="UP000217784">
    <property type="component" value="Unassembled WGS sequence"/>
</dbReference>
<evidence type="ECO:0000313" key="2">
    <source>
        <dbReference type="EMBL" id="PAV05731.1"/>
    </source>
</evidence>
<proteinExistence type="predicted"/>
<evidence type="ECO:0000259" key="1">
    <source>
        <dbReference type="SMART" id="SM01022"/>
    </source>
</evidence>
<dbReference type="InterPro" id="IPR015947">
    <property type="entry name" value="PUA-like_sf"/>
</dbReference>
<dbReference type="Gene3D" id="2.30.130.30">
    <property type="entry name" value="Hypothetical protein"/>
    <property type="match status" value="1"/>
</dbReference>
<name>A0A2A2H8E8_METBR</name>
<organism evidence="2 3">
    <name type="scientific">Methanobacterium bryantii</name>
    <dbReference type="NCBI Taxonomy" id="2161"/>
    <lineage>
        <taxon>Archaea</taxon>
        <taxon>Methanobacteriati</taxon>
        <taxon>Methanobacteriota</taxon>
        <taxon>Methanomada group</taxon>
        <taxon>Methanobacteria</taxon>
        <taxon>Methanobacteriales</taxon>
        <taxon>Methanobacteriaceae</taxon>
        <taxon>Methanobacterium</taxon>
    </lineage>
</organism>
<reference evidence="2 3" key="1">
    <citation type="journal article" date="2017" name="BMC Genomics">
        <title>Genomic analysis of methanogenic archaea reveals a shift towards energy conservation.</title>
        <authorList>
            <person name="Gilmore S.P."/>
            <person name="Henske J.K."/>
            <person name="Sexton J.A."/>
            <person name="Solomon K.V."/>
            <person name="Seppala S."/>
            <person name="Yoo J.I."/>
            <person name="Huyett L.M."/>
            <person name="Pressman A."/>
            <person name="Cogan J.Z."/>
            <person name="Kivenson V."/>
            <person name="Peng X."/>
            <person name="Tan Y."/>
            <person name="Valentine D.L."/>
            <person name="O'Malley M.A."/>
        </authorList>
    </citation>
    <scope>NUCLEOTIDE SEQUENCE [LARGE SCALE GENOMIC DNA]</scope>
    <source>
        <strain evidence="2 3">M.o.H.</strain>
    </source>
</reference>
<feature type="domain" description="ASCH" evidence="1">
    <location>
        <begin position="1"/>
        <end position="107"/>
    </location>
</feature>
<dbReference type="RefSeq" id="WP_069583077.1">
    <property type="nucleotide sequence ID" value="NZ_LMVM01000002.1"/>
</dbReference>
<protein>
    <recommendedName>
        <fullName evidence="1">ASCH domain-containing protein</fullName>
    </recommendedName>
</protein>
<dbReference type="InterPro" id="IPR007374">
    <property type="entry name" value="ASCH_domain"/>
</dbReference>
<dbReference type="SMART" id="SM01022">
    <property type="entry name" value="ASCH"/>
    <property type="match status" value="1"/>
</dbReference>
<dbReference type="SUPFAM" id="SSF88697">
    <property type="entry name" value="PUA domain-like"/>
    <property type="match status" value="1"/>
</dbReference>
<evidence type="ECO:0000313" key="3">
    <source>
        <dbReference type="Proteomes" id="UP000217784"/>
    </source>
</evidence>